<reference evidence="2" key="1">
    <citation type="submission" date="2025-08" db="UniProtKB">
        <authorList>
            <consortium name="Ensembl"/>
        </authorList>
    </citation>
    <scope>IDENTIFICATION</scope>
</reference>
<protein>
    <recommendedName>
        <fullName evidence="1">C-type lectin domain-containing protein</fullName>
    </recommendedName>
</protein>
<sequence>CCIQFPYDLFLCHTCNLFYTNPPGQRTYTAINNPLTWKDAQTYCRTYHTDLAMTENAQENVEVMSVMSTDIAWIGLYREPWRWSDNSSSSFTNWKSGEPDNYGGENCAAENLDHGWHDLKCDYKISFFPSSQNLCEDQTAGI</sequence>
<evidence type="ECO:0000259" key="1">
    <source>
        <dbReference type="PROSITE" id="PS50041"/>
    </source>
</evidence>
<dbReference type="InterPro" id="IPR001304">
    <property type="entry name" value="C-type_lectin-like"/>
</dbReference>
<name>A0A3B4XXF4_SERLL</name>
<dbReference type="Proteomes" id="UP000261360">
    <property type="component" value="Unplaced"/>
</dbReference>
<dbReference type="PANTHER" id="PTHR45784:SF5">
    <property type="entry name" value="C-TYPE LECTIN DOMAIN FAMILY 20 MEMBER A-RELATED"/>
    <property type="match status" value="1"/>
</dbReference>
<dbReference type="AlphaFoldDB" id="A0A3B4XXF4"/>
<accession>A0A3B4XXF4</accession>
<dbReference type="PANTHER" id="PTHR45784">
    <property type="entry name" value="C-TYPE LECTIN DOMAIN FAMILY 20 MEMBER A-RELATED"/>
    <property type="match status" value="1"/>
</dbReference>
<dbReference type="InterPro" id="IPR016186">
    <property type="entry name" value="C-type_lectin-like/link_sf"/>
</dbReference>
<dbReference type="InterPro" id="IPR016187">
    <property type="entry name" value="CTDL_fold"/>
</dbReference>
<evidence type="ECO:0000313" key="2">
    <source>
        <dbReference type="Ensembl" id="ENSSLDP00000020361.1"/>
    </source>
</evidence>
<dbReference type="Pfam" id="PF00059">
    <property type="entry name" value="Lectin_C"/>
    <property type="match status" value="1"/>
</dbReference>
<dbReference type="PROSITE" id="PS50041">
    <property type="entry name" value="C_TYPE_LECTIN_2"/>
    <property type="match status" value="1"/>
</dbReference>
<proteinExistence type="predicted"/>
<reference evidence="2" key="2">
    <citation type="submission" date="2025-09" db="UniProtKB">
        <authorList>
            <consortium name="Ensembl"/>
        </authorList>
    </citation>
    <scope>IDENTIFICATION</scope>
</reference>
<organism evidence="2 3">
    <name type="scientific">Seriola lalandi dorsalis</name>
    <dbReference type="NCBI Taxonomy" id="1841481"/>
    <lineage>
        <taxon>Eukaryota</taxon>
        <taxon>Metazoa</taxon>
        <taxon>Chordata</taxon>
        <taxon>Craniata</taxon>
        <taxon>Vertebrata</taxon>
        <taxon>Euteleostomi</taxon>
        <taxon>Actinopterygii</taxon>
        <taxon>Neopterygii</taxon>
        <taxon>Teleostei</taxon>
        <taxon>Neoteleostei</taxon>
        <taxon>Acanthomorphata</taxon>
        <taxon>Carangaria</taxon>
        <taxon>Carangiformes</taxon>
        <taxon>Carangidae</taxon>
        <taxon>Seriola</taxon>
    </lineage>
</organism>
<dbReference type="GeneTree" id="ENSGT00940000163911"/>
<dbReference type="SMART" id="SM00034">
    <property type="entry name" value="CLECT"/>
    <property type="match status" value="1"/>
</dbReference>
<keyword evidence="3" id="KW-1185">Reference proteome</keyword>
<evidence type="ECO:0000313" key="3">
    <source>
        <dbReference type="Proteomes" id="UP000261360"/>
    </source>
</evidence>
<feature type="domain" description="C-type lectin" evidence="1">
    <location>
        <begin position="23"/>
        <end position="127"/>
    </location>
</feature>
<dbReference type="Ensembl" id="ENSSLDT00000021041.1">
    <property type="protein sequence ID" value="ENSSLDP00000020361.1"/>
    <property type="gene ID" value="ENSSLDG00000015935.1"/>
</dbReference>
<dbReference type="Gene3D" id="3.10.100.10">
    <property type="entry name" value="Mannose-Binding Protein A, subunit A"/>
    <property type="match status" value="1"/>
</dbReference>
<dbReference type="SUPFAM" id="SSF56436">
    <property type="entry name" value="C-type lectin-like"/>
    <property type="match status" value="1"/>
</dbReference>